<comment type="pathway">
    <text evidence="2">Protein modification; protein glycosylation.</text>
</comment>
<feature type="domain" description="Glycosyltransferase 2-like" evidence="15">
    <location>
        <begin position="56"/>
        <end position="220"/>
    </location>
</feature>
<evidence type="ECO:0000256" key="2">
    <source>
        <dbReference type="ARBA" id="ARBA00004922"/>
    </source>
</evidence>
<feature type="transmembrane region" description="Helical" evidence="14">
    <location>
        <begin position="524"/>
        <end position="541"/>
    </location>
</feature>
<keyword evidence="17" id="KW-1185">Reference proteome</keyword>
<dbReference type="InterPro" id="IPR035518">
    <property type="entry name" value="DPG_synthase"/>
</dbReference>
<name>A0ABP4F408_9ACTN</name>
<evidence type="ECO:0000256" key="8">
    <source>
        <dbReference type="ARBA" id="ARBA00022824"/>
    </source>
</evidence>
<comment type="subcellular location">
    <subcellularLocation>
        <location evidence="1">Endoplasmic reticulum membrane</location>
        <topology evidence="1">Single-pass membrane protein</topology>
    </subcellularLocation>
</comment>
<keyword evidence="11 14" id="KW-0472">Membrane</keyword>
<sequence>MSADAEESTGAAVPAGEAQAGPREPLEPVAPLEPLEPDAPLEPLEPLVPLVPLDLTVVVPAYNEEHRLRPTLDAVRAYLCADPARWGDWELIVVDDGSTDGTAGVAAEAAAEEPRIRVVASDANHGKGHALRQGVLASRGRRVLVTDADLATPIDELDPLDKRLTADAGGAVIGSRAHPDARIEVRQLALREWLGRLGNRLIQRVAVAGVSDTQCGFKLFDGAQARAAFAESRLDGWGIDVEILRYFRGAGWPVTEVPVRWSHQPGSKVRPLDYVRVLVELVRLRAGRTPVGGAPAGRTPVAGTGEGTGAARGRGNLRRNRPHLRTDLAVAGLFLLFSLYLYNGLWTDLDHAYLRDAGADQDQWEWFFRVTADNVAHLRNPLFTTFQNYPDGVNLMANTAMFGLSVPLTPVTLAFGPHVTWALVLTLGLAATAVSWYWLFARRLFPDRPSAGRWPAALGAGLAAFAPPMISHATAHPNFCVLFMIPVIIDRALRLCERDARVVRDGVLLGLFATYQIFLGEEPLLIAAMGMVLFAPAYAVARPDVARVAVRPLLRGTGIALLVCLPLLAFPLYWQFFGPQSYHSVLHGDNAGNSPLAFLEYSGRALFGNEETADALAMNRTEQNAFYGWPLIALAGGIVVWLWRLAVVRALAWTAAVAALLSLGPRIPVPFTDVVLPGPWRLLVHQPLFESVIESRVAMICAPVLGALLALAVERLRAGAGEPGPEKAPVAGSAPTGSAPTGSADVGATGGLVTGLAAGRARNRLVGLLAVAAALIPIVPTAMPVREREEIPPFIAEGMYRSYVSEGETLVPVPLPEPGSAGALYWQSATGMGFSLPRGYFNGPAGEDRTGIYGAPARYTSNLWRDIRFGGEVPEIEARWRAQARFDLAHWKAGAVVLAPQPNDAALYDVLEKLFERPGKRIGGVWVWDLPPR</sequence>
<evidence type="ECO:0000259" key="15">
    <source>
        <dbReference type="Pfam" id="PF00535"/>
    </source>
</evidence>
<accession>A0ABP4F408</accession>
<feature type="region of interest" description="Disordered" evidence="13">
    <location>
        <begin position="1"/>
        <end position="40"/>
    </location>
</feature>
<dbReference type="Pfam" id="PF00535">
    <property type="entry name" value="Glycos_transf_2"/>
    <property type="match status" value="1"/>
</dbReference>
<dbReference type="SUPFAM" id="SSF53448">
    <property type="entry name" value="Nucleotide-diphospho-sugar transferases"/>
    <property type="match status" value="1"/>
</dbReference>
<evidence type="ECO:0000256" key="10">
    <source>
        <dbReference type="ARBA" id="ARBA00022989"/>
    </source>
</evidence>
<gene>
    <name evidence="16" type="ORF">GCM10009654_06770</name>
</gene>
<dbReference type="PANTHER" id="PTHR10859">
    <property type="entry name" value="GLYCOSYL TRANSFERASE"/>
    <property type="match status" value="1"/>
</dbReference>
<dbReference type="InterPro" id="IPR001173">
    <property type="entry name" value="Glyco_trans_2-like"/>
</dbReference>
<dbReference type="Proteomes" id="UP001501371">
    <property type="component" value="Unassembled WGS sequence"/>
</dbReference>
<keyword evidence="10 14" id="KW-1133">Transmembrane helix</keyword>
<evidence type="ECO:0000256" key="4">
    <source>
        <dbReference type="ARBA" id="ARBA00012583"/>
    </source>
</evidence>
<keyword evidence="5" id="KW-0328">Glycosyltransferase</keyword>
<evidence type="ECO:0000256" key="1">
    <source>
        <dbReference type="ARBA" id="ARBA00004389"/>
    </source>
</evidence>
<feature type="transmembrane region" description="Helical" evidence="14">
    <location>
        <begin position="626"/>
        <end position="643"/>
    </location>
</feature>
<evidence type="ECO:0000256" key="11">
    <source>
        <dbReference type="ARBA" id="ARBA00023136"/>
    </source>
</evidence>
<comment type="catalytic activity">
    <reaction evidence="12">
        <text>a di-trans,poly-cis-dolichyl phosphate + UDP-alpha-D-glucose = a di-trans,poly-cis-dolichyl beta-D-glucosyl phosphate + UDP</text>
        <dbReference type="Rhea" id="RHEA:15401"/>
        <dbReference type="Rhea" id="RHEA-COMP:19498"/>
        <dbReference type="Rhea" id="RHEA-COMP:19502"/>
        <dbReference type="ChEBI" id="CHEBI:57525"/>
        <dbReference type="ChEBI" id="CHEBI:57683"/>
        <dbReference type="ChEBI" id="CHEBI:58223"/>
        <dbReference type="ChEBI" id="CHEBI:58885"/>
        <dbReference type="EC" id="2.4.1.117"/>
    </reaction>
    <physiologicalReaction direction="left-to-right" evidence="12">
        <dbReference type="Rhea" id="RHEA:15402"/>
    </physiologicalReaction>
</comment>
<evidence type="ECO:0000256" key="12">
    <source>
        <dbReference type="ARBA" id="ARBA00045097"/>
    </source>
</evidence>
<dbReference type="InterPro" id="IPR029044">
    <property type="entry name" value="Nucleotide-diphossugar_trans"/>
</dbReference>
<dbReference type="Gene3D" id="3.90.550.10">
    <property type="entry name" value="Spore Coat Polysaccharide Biosynthesis Protein SpsA, Chain A"/>
    <property type="match status" value="1"/>
</dbReference>
<dbReference type="RefSeq" id="WP_344269879.1">
    <property type="nucleotide sequence ID" value="NZ_BAAAKV010000004.1"/>
</dbReference>
<feature type="transmembrane region" description="Helical" evidence="14">
    <location>
        <begin position="419"/>
        <end position="439"/>
    </location>
</feature>
<dbReference type="EC" id="2.4.1.117" evidence="4"/>
<evidence type="ECO:0000256" key="7">
    <source>
        <dbReference type="ARBA" id="ARBA00022692"/>
    </source>
</evidence>
<keyword evidence="6" id="KW-0808">Transferase</keyword>
<organism evidence="16 17">
    <name type="scientific">Streptomyces hebeiensis</name>
    <dbReference type="NCBI Taxonomy" id="229486"/>
    <lineage>
        <taxon>Bacteria</taxon>
        <taxon>Bacillati</taxon>
        <taxon>Actinomycetota</taxon>
        <taxon>Actinomycetes</taxon>
        <taxon>Kitasatosporales</taxon>
        <taxon>Streptomycetaceae</taxon>
        <taxon>Streptomyces</taxon>
    </lineage>
</organism>
<feature type="transmembrane region" description="Helical" evidence="14">
    <location>
        <begin position="765"/>
        <end position="783"/>
    </location>
</feature>
<evidence type="ECO:0000313" key="17">
    <source>
        <dbReference type="Proteomes" id="UP001501371"/>
    </source>
</evidence>
<evidence type="ECO:0000256" key="3">
    <source>
        <dbReference type="ARBA" id="ARBA00006739"/>
    </source>
</evidence>
<comment type="similarity">
    <text evidence="3">Belongs to the glycosyltransferase 2 family.</text>
</comment>
<evidence type="ECO:0000256" key="5">
    <source>
        <dbReference type="ARBA" id="ARBA00022676"/>
    </source>
</evidence>
<evidence type="ECO:0000313" key="16">
    <source>
        <dbReference type="EMBL" id="GAA1153889.1"/>
    </source>
</evidence>
<feature type="transmembrane region" description="Helical" evidence="14">
    <location>
        <begin position="553"/>
        <end position="574"/>
    </location>
</feature>
<evidence type="ECO:0000256" key="14">
    <source>
        <dbReference type="SAM" id="Phobius"/>
    </source>
</evidence>
<feature type="transmembrane region" description="Helical" evidence="14">
    <location>
        <begin position="451"/>
        <end position="470"/>
    </location>
</feature>
<feature type="region of interest" description="Disordered" evidence="13">
    <location>
        <begin position="293"/>
        <end position="317"/>
    </location>
</feature>
<evidence type="ECO:0000256" key="13">
    <source>
        <dbReference type="SAM" id="MobiDB-lite"/>
    </source>
</evidence>
<evidence type="ECO:0000256" key="9">
    <source>
        <dbReference type="ARBA" id="ARBA00022968"/>
    </source>
</evidence>
<feature type="transmembrane region" description="Helical" evidence="14">
    <location>
        <begin position="328"/>
        <end position="346"/>
    </location>
</feature>
<evidence type="ECO:0000256" key="6">
    <source>
        <dbReference type="ARBA" id="ARBA00022679"/>
    </source>
</evidence>
<keyword evidence="7 14" id="KW-0812">Transmembrane</keyword>
<dbReference type="EMBL" id="BAAAKV010000004">
    <property type="protein sequence ID" value="GAA1153889.1"/>
    <property type="molecule type" value="Genomic_DNA"/>
</dbReference>
<proteinExistence type="inferred from homology"/>
<reference evidence="17" key="1">
    <citation type="journal article" date="2019" name="Int. J. Syst. Evol. Microbiol.">
        <title>The Global Catalogue of Microorganisms (GCM) 10K type strain sequencing project: providing services to taxonomists for standard genome sequencing and annotation.</title>
        <authorList>
            <consortium name="The Broad Institute Genomics Platform"/>
            <consortium name="The Broad Institute Genome Sequencing Center for Infectious Disease"/>
            <person name="Wu L."/>
            <person name="Ma J."/>
        </authorList>
    </citation>
    <scope>NUCLEOTIDE SEQUENCE [LARGE SCALE GENOMIC DNA]</scope>
    <source>
        <strain evidence="17">JCM 12696</strain>
    </source>
</reference>
<keyword evidence="8" id="KW-0256">Endoplasmic reticulum</keyword>
<comment type="caution">
    <text evidence="16">The sequence shown here is derived from an EMBL/GenBank/DDBJ whole genome shotgun (WGS) entry which is preliminary data.</text>
</comment>
<dbReference type="PANTHER" id="PTHR10859:SF91">
    <property type="entry name" value="DOLICHYL-PHOSPHATE BETA-GLUCOSYLTRANSFERASE"/>
    <property type="match status" value="1"/>
</dbReference>
<feature type="region of interest" description="Disordered" evidence="13">
    <location>
        <begin position="722"/>
        <end position="743"/>
    </location>
</feature>
<dbReference type="CDD" id="cd04188">
    <property type="entry name" value="DPG_synthase"/>
    <property type="match status" value="1"/>
</dbReference>
<protein>
    <recommendedName>
        <fullName evidence="4">dolichyl-phosphate beta-glucosyltransferase</fullName>
        <ecNumber evidence="4">2.4.1.117</ecNumber>
    </recommendedName>
</protein>
<keyword evidence="9" id="KW-0735">Signal-anchor</keyword>